<dbReference type="GO" id="GO:0009279">
    <property type="term" value="C:cell outer membrane"/>
    <property type="evidence" value="ECO:0007669"/>
    <property type="project" value="UniProtKB-SubCell"/>
</dbReference>
<protein>
    <recommendedName>
        <fullName evidence="4 13">Outer-membrane lipoprotein LolB</fullName>
    </recommendedName>
</protein>
<evidence type="ECO:0000256" key="8">
    <source>
        <dbReference type="ARBA" id="ARBA00023136"/>
    </source>
</evidence>
<keyword evidence="7 13" id="KW-0653">Protein transport</keyword>
<dbReference type="GO" id="GO:0015031">
    <property type="term" value="P:protein transport"/>
    <property type="evidence" value="ECO:0007669"/>
    <property type="project" value="UniProtKB-KW"/>
</dbReference>
<evidence type="ECO:0000256" key="11">
    <source>
        <dbReference type="ARBA" id="ARBA00023237"/>
    </source>
</evidence>
<evidence type="ECO:0000256" key="12">
    <source>
        <dbReference type="ARBA" id="ARBA00023288"/>
    </source>
</evidence>
<evidence type="ECO:0000256" key="1">
    <source>
        <dbReference type="ARBA" id="ARBA00004459"/>
    </source>
</evidence>
<evidence type="ECO:0000256" key="5">
    <source>
        <dbReference type="ARBA" id="ARBA00022448"/>
    </source>
</evidence>
<keyword evidence="12 14" id="KW-0449">Lipoprotein</keyword>
<reference evidence="14 15" key="1">
    <citation type="journal article" date="2012" name="BMC Genomics">
        <title>Comparative genomics of the classical Bordetella subspecies: the evolution and exchange of virulence-associated diversity amongst closely related pathogens.</title>
        <authorList>
            <person name="Park J."/>
            <person name="Zhang Y."/>
            <person name="Buboltz A.M."/>
            <person name="Zhang X."/>
            <person name="Schuster S.C."/>
            <person name="Ahuja U."/>
            <person name="Liu M."/>
            <person name="Miller J.F."/>
            <person name="Sebaihia M."/>
            <person name="Bentley S.D."/>
            <person name="Parkhill J."/>
            <person name="Harvill E.T."/>
        </authorList>
    </citation>
    <scope>NUCLEOTIDE SEQUENCE [LARGE SCALE GENOMIC DNA]</scope>
    <source>
        <strain evidence="14 15">253</strain>
    </source>
</reference>
<dbReference type="SUPFAM" id="SSF89392">
    <property type="entry name" value="Prokaryotic lipoproteins and lipoprotein localization factors"/>
    <property type="match status" value="1"/>
</dbReference>
<dbReference type="Pfam" id="PF03550">
    <property type="entry name" value="LolB"/>
    <property type="match status" value="1"/>
</dbReference>
<evidence type="ECO:0000256" key="6">
    <source>
        <dbReference type="ARBA" id="ARBA00022729"/>
    </source>
</evidence>
<dbReference type="NCBIfam" id="TIGR00548">
    <property type="entry name" value="lolB"/>
    <property type="match status" value="1"/>
</dbReference>
<comment type="subunit">
    <text evidence="3 13">Monomer.</text>
</comment>
<name>A0A0C6P4L6_BORBO</name>
<keyword evidence="5 13" id="KW-0813">Transport</keyword>
<evidence type="ECO:0000256" key="10">
    <source>
        <dbReference type="ARBA" id="ARBA00023186"/>
    </source>
</evidence>
<keyword evidence="6" id="KW-0732">Signal</keyword>
<dbReference type="AlphaFoldDB" id="A0A0C6P4L6"/>
<dbReference type="HOGENOM" id="CLU_092816_3_0_4"/>
<evidence type="ECO:0000256" key="3">
    <source>
        <dbReference type="ARBA" id="ARBA00011245"/>
    </source>
</evidence>
<dbReference type="EMBL" id="HE965806">
    <property type="protein sequence ID" value="CCJ54460.1"/>
    <property type="molecule type" value="Genomic_DNA"/>
</dbReference>
<dbReference type="KEGG" id="bbh:BN112_2543"/>
<dbReference type="HAMAP" id="MF_00233">
    <property type="entry name" value="LolB"/>
    <property type="match status" value="1"/>
</dbReference>
<dbReference type="Gene3D" id="2.50.20.10">
    <property type="entry name" value="Lipoprotein localisation LolA/LolB/LppX"/>
    <property type="match status" value="1"/>
</dbReference>
<evidence type="ECO:0000256" key="13">
    <source>
        <dbReference type="HAMAP-Rule" id="MF_00233"/>
    </source>
</evidence>
<keyword evidence="11 13" id="KW-0998">Cell outer membrane</keyword>
<evidence type="ECO:0000256" key="4">
    <source>
        <dbReference type="ARBA" id="ARBA00016202"/>
    </source>
</evidence>
<dbReference type="GeneID" id="56480432"/>
<comment type="similarity">
    <text evidence="2 13">Belongs to the LolB family.</text>
</comment>
<evidence type="ECO:0000256" key="2">
    <source>
        <dbReference type="ARBA" id="ARBA00009696"/>
    </source>
</evidence>
<proteinExistence type="inferred from homology"/>
<evidence type="ECO:0000256" key="9">
    <source>
        <dbReference type="ARBA" id="ARBA00023139"/>
    </source>
</evidence>
<dbReference type="InterPro" id="IPR029046">
    <property type="entry name" value="LolA/LolB/LppX"/>
</dbReference>
<dbReference type="CDD" id="cd16326">
    <property type="entry name" value="LolB"/>
    <property type="match status" value="1"/>
</dbReference>
<keyword evidence="9" id="KW-0564">Palmitate</keyword>
<evidence type="ECO:0000313" key="15">
    <source>
        <dbReference type="Proteomes" id="UP000007564"/>
    </source>
</evidence>
<dbReference type="InterPro" id="IPR004565">
    <property type="entry name" value="OM_lipoprot_LolB"/>
</dbReference>
<comment type="function">
    <text evidence="13">Plays a critical role in the incorporation of lipoproteins in the outer membrane after they are released by the LolA protein.</text>
</comment>
<keyword evidence="10 13" id="KW-0143">Chaperone</keyword>
<dbReference type="OrthoDB" id="5296388at2"/>
<gene>
    <name evidence="13" type="primary">lolB</name>
    <name evidence="14" type="ORF">BN112_2543</name>
</gene>
<accession>A0A0C6P4L6</accession>
<evidence type="ECO:0000313" key="14">
    <source>
        <dbReference type="EMBL" id="CCJ54460.1"/>
    </source>
</evidence>
<organism evidence="14 15">
    <name type="scientific">Bordetella bronchiseptica 253</name>
    <dbReference type="NCBI Taxonomy" id="568707"/>
    <lineage>
        <taxon>Bacteria</taxon>
        <taxon>Pseudomonadati</taxon>
        <taxon>Pseudomonadota</taxon>
        <taxon>Betaproteobacteria</taxon>
        <taxon>Burkholderiales</taxon>
        <taxon>Alcaligenaceae</taxon>
        <taxon>Bordetella</taxon>
    </lineage>
</organism>
<sequence length="199" mass="21334">MSACPAPRSPVRWLHAFTLCLLLAVLAGCVSVPKPMAGAGEDVFSRVGRFAITVTESDGKQQAVQGGFAWRDDGGSYLLDLTNPLGSTEARVEGRPGMAVLTRANGERLAAEHPDALAEDALGSPVPVTGLRDWLRGRLMAGAAPDGLERDAQGRPTAFEQDGWNARLSRYDAQGPQLLVLQRQEPGRRILVRLVITQP</sequence>
<dbReference type="GO" id="GO:0044874">
    <property type="term" value="P:lipoprotein localization to outer membrane"/>
    <property type="evidence" value="ECO:0007669"/>
    <property type="project" value="UniProtKB-UniRule"/>
</dbReference>
<dbReference type="RefSeq" id="WP_015039049.1">
    <property type="nucleotide sequence ID" value="NC_019382.1"/>
</dbReference>
<dbReference type="Proteomes" id="UP000007564">
    <property type="component" value="Chromosome"/>
</dbReference>
<keyword evidence="8 13" id="KW-0472">Membrane</keyword>
<evidence type="ECO:0000256" key="7">
    <source>
        <dbReference type="ARBA" id="ARBA00022927"/>
    </source>
</evidence>
<comment type="subcellular location">
    <subcellularLocation>
        <location evidence="1">Cell outer membrane</location>
        <topology evidence="1">Lipid-anchor</topology>
    </subcellularLocation>
</comment>